<feature type="region of interest" description="Disordered" evidence="1">
    <location>
        <begin position="166"/>
        <end position="244"/>
    </location>
</feature>
<evidence type="ECO:0000313" key="3">
    <source>
        <dbReference type="Proteomes" id="UP001066276"/>
    </source>
</evidence>
<reference evidence="2" key="1">
    <citation type="journal article" date="2022" name="bioRxiv">
        <title>Sequencing and chromosome-scale assembly of the giantPleurodeles waltlgenome.</title>
        <authorList>
            <person name="Brown T."/>
            <person name="Elewa A."/>
            <person name="Iarovenko S."/>
            <person name="Subramanian E."/>
            <person name="Araus A.J."/>
            <person name="Petzold A."/>
            <person name="Susuki M."/>
            <person name="Suzuki K.-i.T."/>
            <person name="Hayashi T."/>
            <person name="Toyoda A."/>
            <person name="Oliveira C."/>
            <person name="Osipova E."/>
            <person name="Leigh N.D."/>
            <person name="Simon A."/>
            <person name="Yun M.H."/>
        </authorList>
    </citation>
    <scope>NUCLEOTIDE SEQUENCE</scope>
    <source>
        <strain evidence="2">20211129_DDA</strain>
        <tissue evidence="2">Liver</tissue>
    </source>
</reference>
<protein>
    <submittedName>
        <fullName evidence="2">Uncharacterized protein</fullName>
    </submittedName>
</protein>
<organism evidence="2 3">
    <name type="scientific">Pleurodeles waltl</name>
    <name type="common">Iberian ribbed newt</name>
    <dbReference type="NCBI Taxonomy" id="8319"/>
    <lineage>
        <taxon>Eukaryota</taxon>
        <taxon>Metazoa</taxon>
        <taxon>Chordata</taxon>
        <taxon>Craniata</taxon>
        <taxon>Vertebrata</taxon>
        <taxon>Euteleostomi</taxon>
        <taxon>Amphibia</taxon>
        <taxon>Batrachia</taxon>
        <taxon>Caudata</taxon>
        <taxon>Salamandroidea</taxon>
        <taxon>Salamandridae</taxon>
        <taxon>Pleurodelinae</taxon>
        <taxon>Pleurodeles</taxon>
    </lineage>
</organism>
<evidence type="ECO:0000256" key="1">
    <source>
        <dbReference type="SAM" id="MobiDB-lite"/>
    </source>
</evidence>
<keyword evidence="3" id="KW-1185">Reference proteome</keyword>
<evidence type="ECO:0000313" key="2">
    <source>
        <dbReference type="EMBL" id="KAJ1138994.1"/>
    </source>
</evidence>
<dbReference type="AlphaFoldDB" id="A0AAV7QIT7"/>
<name>A0AAV7QIT7_PLEWA</name>
<accession>A0AAV7QIT7</accession>
<feature type="compositionally biased region" description="Basic and acidic residues" evidence="1">
    <location>
        <begin position="227"/>
        <end position="242"/>
    </location>
</feature>
<dbReference type="EMBL" id="JANPWB010000010">
    <property type="protein sequence ID" value="KAJ1138994.1"/>
    <property type="molecule type" value="Genomic_DNA"/>
</dbReference>
<gene>
    <name evidence="2" type="ORF">NDU88_005373</name>
</gene>
<sequence>MSSRKRSPTPLPESQTVSSCLLGLYKLRKAGGASAPFIDLALLMTLRMMAIHWKASALPGTSALVTAAPGEPRAGSPGGRVNRKTDLACGVRRAACAAPGAGRPAPGAEALAPDQSVSTKVSGDCRHRALVKCAAPERPGAWAAARRVPDNCGRAGKTLGLAGPHTLDSLGAASPRDLDAPPWARGWSGGRGDASGPRGPELDSCGGRRGDAGAVRSAPPSGNLSRVRPEAETRPGHPRIDSTRGTWVVRQARCCVGRQPCGTHPATIGGDIIGLEGPLGARVPATRPGCA</sequence>
<dbReference type="Proteomes" id="UP001066276">
    <property type="component" value="Chromosome 6"/>
</dbReference>
<proteinExistence type="predicted"/>
<comment type="caution">
    <text evidence="2">The sequence shown here is derived from an EMBL/GenBank/DDBJ whole genome shotgun (WGS) entry which is preliminary data.</text>
</comment>